<keyword evidence="2" id="KW-1185">Reference proteome</keyword>
<proteinExistence type="predicted"/>
<dbReference type="EMBL" id="JXJN01013881">
    <property type="status" value="NOT_ANNOTATED_CDS"/>
    <property type="molecule type" value="Genomic_DNA"/>
</dbReference>
<protein>
    <submittedName>
        <fullName evidence="1">Uncharacterized protein</fullName>
    </submittedName>
</protein>
<organism evidence="1 2">
    <name type="scientific">Glossina palpalis gambiensis</name>
    <dbReference type="NCBI Taxonomy" id="67801"/>
    <lineage>
        <taxon>Eukaryota</taxon>
        <taxon>Metazoa</taxon>
        <taxon>Ecdysozoa</taxon>
        <taxon>Arthropoda</taxon>
        <taxon>Hexapoda</taxon>
        <taxon>Insecta</taxon>
        <taxon>Pterygota</taxon>
        <taxon>Neoptera</taxon>
        <taxon>Endopterygota</taxon>
        <taxon>Diptera</taxon>
        <taxon>Brachycera</taxon>
        <taxon>Muscomorpha</taxon>
        <taxon>Hippoboscoidea</taxon>
        <taxon>Glossinidae</taxon>
        <taxon>Glossina</taxon>
    </lineage>
</organism>
<evidence type="ECO:0000313" key="2">
    <source>
        <dbReference type="Proteomes" id="UP000092460"/>
    </source>
</evidence>
<sequence length="88" mass="10173">MVEGKMNCGGHCPTFYTHLWRSSSQNENTDQQSHIFEKSLLTRALISTFTPENFYYTSNHNNHNNNDDYLVAHRAGSRSGKRTHRINS</sequence>
<name>A0A1B0BGJ2_9MUSC</name>
<dbReference type="EnsemblMetazoa" id="GPPI029281-RA">
    <property type="protein sequence ID" value="GPPI029281-PA"/>
    <property type="gene ID" value="GPPI029281"/>
</dbReference>
<dbReference type="AlphaFoldDB" id="A0A1B0BGJ2"/>
<reference evidence="2" key="1">
    <citation type="submission" date="2015-01" db="EMBL/GenBank/DDBJ databases">
        <authorList>
            <person name="Aksoy S."/>
            <person name="Warren W."/>
            <person name="Wilson R.K."/>
        </authorList>
    </citation>
    <scope>NUCLEOTIDE SEQUENCE [LARGE SCALE GENOMIC DNA]</scope>
    <source>
        <strain evidence="2">IAEA</strain>
    </source>
</reference>
<reference evidence="1" key="2">
    <citation type="submission" date="2020-05" db="UniProtKB">
        <authorList>
            <consortium name="EnsemblMetazoa"/>
        </authorList>
    </citation>
    <scope>IDENTIFICATION</scope>
    <source>
        <strain evidence="1">IAEA</strain>
    </source>
</reference>
<evidence type="ECO:0000313" key="1">
    <source>
        <dbReference type="EnsemblMetazoa" id="GPPI029281-PA"/>
    </source>
</evidence>
<dbReference type="VEuPathDB" id="VectorBase:GPPI029281"/>
<dbReference type="Proteomes" id="UP000092460">
    <property type="component" value="Unassembled WGS sequence"/>
</dbReference>
<accession>A0A1B0BGJ2</accession>